<keyword evidence="2" id="KW-0233">DNA recombination</keyword>
<evidence type="ECO:0000256" key="3">
    <source>
        <dbReference type="ARBA" id="ARBA00023204"/>
    </source>
</evidence>
<evidence type="ECO:0000256" key="2">
    <source>
        <dbReference type="ARBA" id="ARBA00023172"/>
    </source>
</evidence>
<dbReference type="GO" id="GO:0006310">
    <property type="term" value="P:DNA recombination"/>
    <property type="evidence" value="ECO:0007669"/>
    <property type="project" value="UniProtKB-KW"/>
</dbReference>
<dbReference type="OrthoDB" id="9804792at2"/>
<dbReference type="Pfam" id="PF11967">
    <property type="entry name" value="RecO_N"/>
    <property type="match status" value="1"/>
</dbReference>
<dbReference type="Gene3D" id="2.40.50.140">
    <property type="entry name" value="Nucleic acid-binding proteins"/>
    <property type="match status" value="1"/>
</dbReference>
<dbReference type="EMBL" id="RXOL01000001">
    <property type="protein sequence ID" value="RVQ68839.1"/>
    <property type="molecule type" value="Genomic_DNA"/>
</dbReference>
<name>A0A437GZR8_9SPHN</name>
<evidence type="ECO:0000313" key="6">
    <source>
        <dbReference type="Proteomes" id="UP000283003"/>
    </source>
</evidence>
<reference evidence="5 6" key="1">
    <citation type="submission" date="2018-12" db="EMBL/GenBank/DDBJ databases">
        <title>Croceicoccus ponticola sp. nov., a lipolytic bacterium isolated from seawater.</title>
        <authorList>
            <person name="Yoon J.-H."/>
        </authorList>
    </citation>
    <scope>NUCLEOTIDE SEQUENCE [LARGE SCALE GENOMIC DNA]</scope>
    <source>
        <strain evidence="5 6">GM-16</strain>
    </source>
</reference>
<keyword evidence="6" id="KW-1185">Reference proteome</keyword>
<dbReference type="InterPro" id="IPR003717">
    <property type="entry name" value="RecO"/>
</dbReference>
<dbReference type="InterPro" id="IPR012340">
    <property type="entry name" value="NA-bd_OB-fold"/>
</dbReference>
<dbReference type="Proteomes" id="UP000283003">
    <property type="component" value="Unassembled WGS sequence"/>
</dbReference>
<dbReference type="RefSeq" id="WP_127611025.1">
    <property type="nucleotide sequence ID" value="NZ_RXOL01000001.1"/>
</dbReference>
<dbReference type="PANTHER" id="PTHR33991">
    <property type="entry name" value="DNA REPAIR PROTEIN RECO"/>
    <property type="match status" value="1"/>
</dbReference>
<dbReference type="SUPFAM" id="SSF50249">
    <property type="entry name" value="Nucleic acid-binding proteins"/>
    <property type="match status" value="1"/>
</dbReference>
<dbReference type="GO" id="GO:0043590">
    <property type="term" value="C:bacterial nucleoid"/>
    <property type="evidence" value="ECO:0007669"/>
    <property type="project" value="TreeGrafter"/>
</dbReference>
<evidence type="ECO:0000313" key="5">
    <source>
        <dbReference type="EMBL" id="RVQ68839.1"/>
    </source>
</evidence>
<gene>
    <name evidence="5" type="ORF">EKN06_01005</name>
</gene>
<comment type="caution">
    <text evidence="5">The sequence shown here is derived from an EMBL/GenBank/DDBJ whole genome shotgun (WGS) entry which is preliminary data.</text>
</comment>
<organism evidence="5 6">
    <name type="scientific">Croceicoccus ponticola</name>
    <dbReference type="NCBI Taxonomy" id="2217664"/>
    <lineage>
        <taxon>Bacteria</taxon>
        <taxon>Pseudomonadati</taxon>
        <taxon>Pseudomonadota</taxon>
        <taxon>Alphaproteobacteria</taxon>
        <taxon>Sphingomonadales</taxon>
        <taxon>Erythrobacteraceae</taxon>
        <taxon>Croceicoccus</taxon>
    </lineage>
</organism>
<dbReference type="GO" id="GO:0006302">
    <property type="term" value="P:double-strand break repair"/>
    <property type="evidence" value="ECO:0007669"/>
    <property type="project" value="TreeGrafter"/>
</dbReference>
<accession>A0A437GZR8</accession>
<keyword evidence="3" id="KW-0234">DNA repair</keyword>
<evidence type="ECO:0000259" key="4">
    <source>
        <dbReference type="Pfam" id="PF11967"/>
    </source>
</evidence>
<evidence type="ECO:0000256" key="1">
    <source>
        <dbReference type="ARBA" id="ARBA00022763"/>
    </source>
</evidence>
<keyword evidence="1" id="KW-0227">DNA damage</keyword>
<proteinExistence type="predicted"/>
<dbReference type="Pfam" id="PF02565">
    <property type="entry name" value="RecO_C"/>
    <property type="match status" value="1"/>
</dbReference>
<sequence>MEIRAPAIVCASRPHGETAAIVRVLTRDYGMLAGYVAGGRGRQLRPVLIPGNVVEADLRARSASQLPFLKLELVQSRGPWLTEPLPASAIGWATTLTASVLPEHNPYPPLHDALGALLDAICHAPSARGWALAMAKYETLMLRDLGYGGDEPLPAADAWPEIMAALDLSGRQLSHRLLADRRTNVMGAREIMMQRLSRIGGAADTNEG</sequence>
<protein>
    <submittedName>
        <fullName evidence="5">DNA recombination protein RecO</fullName>
    </submittedName>
</protein>
<feature type="domain" description="DNA replication/recombination mediator RecO N-terminal" evidence="4">
    <location>
        <begin position="1"/>
        <end position="76"/>
    </location>
</feature>
<dbReference type="PANTHER" id="PTHR33991:SF1">
    <property type="entry name" value="DNA REPAIR PROTEIN RECO"/>
    <property type="match status" value="1"/>
</dbReference>
<dbReference type="InterPro" id="IPR022572">
    <property type="entry name" value="DNA_rep/recomb_RecO_N"/>
</dbReference>
<dbReference type="AlphaFoldDB" id="A0A437GZR8"/>